<reference evidence="4" key="1">
    <citation type="submission" date="2022-07" db="EMBL/GenBank/DDBJ databases">
        <title>Phylogenomic reconstructions and comparative analyses of Kickxellomycotina fungi.</title>
        <authorList>
            <person name="Reynolds N.K."/>
            <person name="Stajich J.E."/>
            <person name="Barry K."/>
            <person name="Grigoriev I.V."/>
            <person name="Crous P."/>
            <person name="Smith M.E."/>
        </authorList>
    </citation>
    <scope>NUCLEOTIDE SEQUENCE</scope>
    <source>
        <strain evidence="4">NBRC 105413</strain>
    </source>
</reference>
<feature type="domain" description="RING-type" evidence="3">
    <location>
        <begin position="377"/>
        <end position="416"/>
    </location>
</feature>
<evidence type="ECO:0000256" key="1">
    <source>
        <dbReference type="PROSITE-ProRule" id="PRU00175"/>
    </source>
</evidence>
<dbReference type="InterPro" id="IPR001841">
    <property type="entry name" value="Znf_RING"/>
</dbReference>
<dbReference type="Pfam" id="PF13920">
    <property type="entry name" value="zf-C3HC4_3"/>
    <property type="match status" value="1"/>
</dbReference>
<evidence type="ECO:0000259" key="3">
    <source>
        <dbReference type="PROSITE" id="PS50089"/>
    </source>
</evidence>
<keyword evidence="1" id="KW-0863">Zinc-finger</keyword>
<proteinExistence type="predicted"/>
<dbReference type="EMBL" id="JANBOH010000015">
    <property type="protein sequence ID" value="KAJ1647947.1"/>
    <property type="molecule type" value="Genomic_DNA"/>
</dbReference>
<sequence>MHSLFRRSQAIRTNHARRQRPTWEERARAALAAAREVEENSGESVPTRPSEVNVSRRLCYGPRYILPGTQSSTSDIKAGSHRREQQQHEVPCEVLQSNISLDVSSLQISSVMMEVAESPNAVTQSPFYMLVFTVDALVPIAVNLHWLATEEWDLAATPSSCYPRFVSRVNISRSYALDAGCRQQFALPRSDWLEPSEEPYRTLLSSDWQARNRSVPSASTAFAHGSTAAAPDVTAYPQSLAANNDATSVRSSSGDNGIELNVLQQQQQQQSNEIQELSACETYKAPAYGLIIELVERQQQQHADKESYSVEPNESMHANSQISYIDFYKEGASLVIPRCIKQKVCIDGALFVQHEIFGLSEAMQSRVNARNDDQLQCAICLSDDRDTVLLPCRHMCMCRECANTYRQQSNKCPICRTVVETILHIQETGSGHDQTSFCI</sequence>
<dbReference type="GO" id="GO:0008270">
    <property type="term" value="F:zinc ion binding"/>
    <property type="evidence" value="ECO:0007669"/>
    <property type="project" value="UniProtKB-KW"/>
</dbReference>
<dbReference type="GO" id="GO:0016567">
    <property type="term" value="P:protein ubiquitination"/>
    <property type="evidence" value="ECO:0007669"/>
    <property type="project" value="TreeGrafter"/>
</dbReference>
<dbReference type="Proteomes" id="UP001145021">
    <property type="component" value="Unassembled WGS sequence"/>
</dbReference>
<dbReference type="PANTHER" id="PTHR22996:SF0">
    <property type="entry name" value="RE60872P-RELATED"/>
    <property type="match status" value="1"/>
</dbReference>
<organism evidence="4 5">
    <name type="scientific">Coemansia asiatica</name>
    <dbReference type="NCBI Taxonomy" id="1052880"/>
    <lineage>
        <taxon>Eukaryota</taxon>
        <taxon>Fungi</taxon>
        <taxon>Fungi incertae sedis</taxon>
        <taxon>Zoopagomycota</taxon>
        <taxon>Kickxellomycotina</taxon>
        <taxon>Kickxellomycetes</taxon>
        <taxon>Kickxellales</taxon>
        <taxon>Kickxellaceae</taxon>
        <taxon>Coemansia</taxon>
    </lineage>
</organism>
<dbReference type="GO" id="GO:0061630">
    <property type="term" value="F:ubiquitin protein ligase activity"/>
    <property type="evidence" value="ECO:0007669"/>
    <property type="project" value="UniProtKB-EC"/>
</dbReference>
<gene>
    <name evidence="4" type="ORF">LPJ64_000695</name>
</gene>
<dbReference type="AlphaFoldDB" id="A0A9W7XRF4"/>
<name>A0A9W7XRF4_9FUNG</name>
<protein>
    <recommendedName>
        <fullName evidence="3">RING-type domain-containing protein</fullName>
    </recommendedName>
</protein>
<evidence type="ECO:0000313" key="5">
    <source>
        <dbReference type="Proteomes" id="UP001145021"/>
    </source>
</evidence>
<dbReference type="SUPFAM" id="SSF57850">
    <property type="entry name" value="RING/U-box"/>
    <property type="match status" value="1"/>
</dbReference>
<evidence type="ECO:0000313" key="4">
    <source>
        <dbReference type="EMBL" id="KAJ1647947.1"/>
    </source>
</evidence>
<feature type="region of interest" description="Disordered" evidence="2">
    <location>
        <begin position="1"/>
        <end position="24"/>
    </location>
</feature>
<dbReference type="Gene3D" id="3.30.40.10">
    <property type="entry name" value="Zinc/RING finger domain, C3HC4 (zinc finger)"/>
    <property type="match status" value="1"/>
</dbReference>
<keyword evidence="1" id="KW-0862">Zinc</keyword>
<accession>A0A9W7XRF4</accession>
<dbReference type="InterPro" id="IPR013083">
    <property type="entry name" value="Znf_RING/FYVE/PHD"/>
</dbReference>
<dbReference type="PROSITE" id="PS50089">
    <property type="entry name" value="ZF_RING_2"/>
    <property type="match status" value="1"/>
</dbReference>
<comment type="caution">
    <text evidence="4">The sequence shown here is derived from an EMBL/GenBank/DDBJ whole genome shotgun (WGS) entry which is preliminary data.</text>
</comment>
<keyword evidence="1" id="KW-0479">Metal-binding</keyword>
<dbReference type="InterPro" id="IPR045194">
    <property type="entry name" value="MGRN1/RNF157-like"/>
</dbReference>
<dbReference type="SMART" id="SM00184">
    <property type="entry name" value="RING"/>
    <property type="match status" value="1"/>
</dbReference>
<dbReference type="PANTHER" id="PTHR22996">
    <property type="entry name" value="MAHOGUNIN"/>
    <property type="match status" value="1"/>
</dbReference>
<evidence type="ECO:0000256" key="2">
    <source>
        <dbReference type="SAM" id="MobiDB-lite"/>
    </source>
</evidence>
<keyword evidence="5" id="KW-1185">Reference proteome</keyword>